<organism evidence="1">
    <name type="scientific">Streptomyces sp. R28</name>
    <dbReference type="NCBI Taxonomy" id="3238628"/>
    <lineage>
        <taxon>Bacteria</taxon>
        <taxon>Bacillati</taxon>
        <taxon>Actinomycetota</taxon>
        <taxon>Actinomycetes</taxon>
        <taxon>Kitasatosporales</taxon>
        <taxon>Streptomycetaceae</taxon>
        <taxon>Streptomyces</taxon>
    </lineage>
</organism>
<dbReference type="AlphaFoldDB" id="A0AB39Q8Q7"/>
<sequence>MTTPLTGGSQESAPMQRWENEGLARLQTALVRGMLRFTAAPLGDGPVVRGVLPVPSKRGVGRVAVWDGHDIGTSVAYDLPLVDHHGDNIPASALAAALRQAVRQASDDPRTAAGHDREGHGIPVVAAENVGRLLEDGPEFDLTDALHAAAAGITPPGGHERAGKLCLLGFLLLDQHSARLYVTGEGLSDTVGLDVSLRDEEGAVAVGITGLAAALPSLIAGDQLQYNPSDAVDPYCSEVFDLTHW</sequence>
<evidence type="ECO:0000313" key="1">
    <source>
        <dbReference type="EMBL" id="XDQ38706.1"/>
    </source>
</evidence>
<accession>A0AB39Q8Q7</accession>
<reference evidence="1" key="1">
    <citation type="submission" date="2024-07" db="EMBL/GenBank/DDBJ databases">
        <authorList>
            <person name="Yu S.T."/>
        </authorList>
    </citation>
    <scope>NUCLEOTIDE SEQUENCE</scope>
    <source>
        <strain evidence="1">R28</strain>
    </source>
</reference>
<name>A0AB39Q8Q7_9ACTN</name>
<dbReference type="RefSeq" id="WP_369173409.1">
    <property type="nucleotide sequence ID" value="NZ_CP163439.1"/>
</dbReference>
<dbReference type="EMBL" id="CP163439">
    <property type="protein sequence ID" value="XDQ38706.1"/>
    <property type="molecule type" value="Genomic_DNA"/>
</dbReference>
<protein>
    <submittedName>
        <fullName evidence="1">Uncharacterized protein</fullName>
    </submittedName>
</protein>
<proteinExistence type="predicted"/>
<gene>
    <name evidence="1" type="ORF">AB5J49_38080</name>
</gene>